<keyword evidence="1" id="KW-0472">Membrane</keyword>
<feature type="transmembrane region" description="Helical" evidence="1">
    <location>
        <begin position="161"/>
        <end position="180"/>
    </location>
</feature>
<proteinExistence type="predicted"/>
<evidence type="ECO:0000313" key="3">
    <source>
        <dbReference type="Proteomes" id="UP000257144"/>
    </source>
</evidence>
<feature type="transmembrane region" description="Helical" evidence="1">
    <location>
        <begin position="72"/>
        <end position="90"/>
    </location>
</feature>
<evidence type="ECO:0008006" key="4">
    <source>
        <dbReference type="Google" id="ProtNLM"/>
    </source>
</evidence>
<keyword evidence="1" id="KW-1133">Transmembrane helix</keyword>
<evidence type="ECO:0000256" key="1">
    <source>
        <dbReference type="SAM" id="Phobius"/>
    </source>
</evidence>
<feature type="transmembrane region" description="Helical" evidence="1">
    <location>
        <begin position="130"/>
        <end position="149"/>
    </location>
</feature>
<dbReference type="RefSeq" id="WP_115452565.1">
    <property type="nucleotide sequence ID" value="NZ_QNQT01000005.1"/>
</dbReference>
<feature type="transmembrane region" description="Helical" evidence="1">
    <location>
        <begin position="186"/>
        <end position="205"/>
    </location>
</feature>
<gene>
    <name evidence="2" type="ORF">DRW41_13700</name>
</gene>
<feature type="transmembrane region" description="Helical" evidence="1">
    <location>
        <begin position="46"/>
        <end position="65"/>
    </location>
</feature>
<accession>A0A3D8GQL1</accession>
<keyword evidence="3" id="KW-1185">Reference proteome</keyword>
<reference evidence="2 3" key="1">
    <citation type="submission" date="2018-07" db="EMBL/GenBank/DDBJ databases">
        <title>Bacillus sp. YLB-04 draft genome sequence.</title>
        <authorList>
            <person name="Yu L."/>
            <person name="Tang X."/>
        </authorList>
    </citation>
    <scope>NUCLEOTIDE SEQUENCE [LARGE SCALE GENOMIC DNA]</scope>
    <source>
        <strain evidence="2 3">YLB-04</strain>
    </source>
</reference>
<evidence type="ECO:0000313" key="2">
    <source>
        <dbReference type="EMBL" id="RDU36572.1"/>
    </source>
</evidence>
<dbReference type="Proteomes" id="UP000257144">
    <property type="component" value="Unassembled WGS sequence"/>
</dbReference>
<name>A0A3D8GQL1_9BACI</name>
<protein>
    <recommendedName>
        <fullName evidence="4">DUF4386 domain-containing protein</fullName>
    </recommendedName>
</protein>
<dbReference type="EMBL" id="QNQT01000005">
    <property type="protein sequence ID" value="RDU36572.1"/>
    <property type="molecule type" value="Genomic_DNA"/>
</dbReference>
<dbReference type="OrthoDB" id="9827419at2"/>
<sequence>MSSVISKLSGIFLGIGSAIMVYKAYFFPDLLKLEQVDSFLATVNNVSILLLFGILFLFLGFIGVYGRIASKAGVWGLIGFTFLFTYILLYEMTTYTLLSSVAPVVFDGVASQGEFTKADTFMASVFDHSVFRFFIFFIPLAFFGALGFAIGTLKSKVFPKWLAYLMLLAMITPLLGFIPVKFLQAFFNSGIFYISLLCYGIVAAFQKDEAKDRNFI</sequence>
<keyword evidence="1" id="KW-0812">Transmembrane</keyword>
<dbReference type="AlphaFoldDB" id="A0A3D8GQL1"/>
<feature type="transmembrane region" description="Helical" evidence="1">
    <location>
        <begin position="7"/>
        <end position="26"/>
    </location>
</feature>
<comment type="caution">
    <text evidence="2">The sequence shown here is derived from an EMBL/GenBank/DDBJ whole genome shotgun (WGS) entry which is preliminary data.</text>
</comment>
<organism evidence="2 3">
    <name type="scientific">Neobacillus piezotolerans</name>
    <dbReference type="NCBI Taxonomy" id="2259171"/>
    <lineage>
        <taxon>Bacteria</taxon>
        <taxon>Bacillati</taxon>
        <taxon>Bacillota</taxon>
        <taxon>Bacilli</taxon>
        <taxon>Bacillales</taxon>
        <taxon>Bacillaceae</taxon>
        <taxon>Neobacillus</taxon>
    </lineage>
</organism>